<accession>A0ABS2UHW7</accession>
<evidence type="ECO:0000313" key="2">
    <source>
        <dbReference type="Proteomes" id="UP000724686"/>
    </source>
</evidence>
<dbReference type="InterPro" id="IPR025591">
    <property type="entry name" value="RloB"/>
</dbReference>
<reference evidence="1 2" key="1">
    <citation type="submission" date="2021-02" db="EMBL/GenBank/DDBJ databases">
        <title>Leptospira ainlahdjerensis sp. nov., Leptospira ainazelensis sp. nov., Leptospira abararensis sp. nov. and Leptospira chreensis sp. nov., four new species isolated from water sources in Algeria.</title>
        <authorList>
            <person name="Amara Korba A."/>
            <person name="Kainiu M."/>
            <person name="Vincent A.T."/>
            <person name="Mariet J.-F."/>
            <person name="Veyrier F.J."/>
            <person name="Goarant C."/>
            <person name="Picardeau M."/>
        </authorList>
    </citation>
    <scope>NUCLEOTIDE SEQUENCE [LARGE SCALE GENOMIC DNA]</scope>
    <source>
        <strain evidence="1 2">201903070</strain>
    </source>
</reference>
<sequence>MALTSRKKRPLKREMLPLRDASLIIIACEGQKTEKQYFNSEIFHSSRLQVIVLETKDGNSAPKHILERLRKYKDSYKLEANDQLWLMIDVDRWPNEQISEVCGEALKIKNTSLAVSNPCFEVWLYLHFEAIKQTVNSKDIESMLKAKMGGSYNKSNLEIEHFKGSIIDAVGRSKELDKDKVSARWPGNPGTHVYKVIEEIWKIIKS</sequence>
<dbReference type="EMBL" id="JAFFPU010000069">
    <property type="protein sequence ID" value="MBM9578897.1"/>
    <property type="molecule type" value="Genomic_DNA"/>
</dbReference>
<evidence type="ECO:0000313" key="1">
    <source>
        <dbReference type="EMBL" id="MBM9578897.1"/>
    </source>
</evidence>
<protein>
    <submittedName>
        <fullName evidence="1">RloB domain-containing protein</fullName>
    </submittedName>
</protein>
<keyword evidence="2" id="KW-1185">Reference proteome</keyword>
<dbReference type="RefSeq" id="WP_205280869.1">
    <property type="nucleotide sequence ID" value="NZ_JAFFPU010000069.1"/>
</dbReference>
<proteinExistence type="predicted"/>
<dbReference type="Proteomes" id="UP000724686">
    <property type="component" value="Unassembled WGS sequence"/>
</dbReference>
<gene>
    <name evidence="1" type="ORF">JWG45_17260</name>
</gene>
<dbReference type="Pfam" id="PF13707">
    <property type="entry name" value="RloB"/>
    <property type="match status" value="1"/>
</dbReference>
<organism evidence="1 2">
    <name type="scientific">Leptospira ainlahdjerensis</name>
    <dbReference type="NCBI Taxonomy" id="2810033"/>
    <lineage>
        <taxon>Bacteria</taxon>
        <taxon>Pseudomonadati</taxon>
        <taxon>Spirochaetota</taxon>
        <taxon>Spirochaetia</taxon>
        <taxon>Leptospirales</taxon>
        <taxon>Leptospiraceae</taxon>
        <taxon>Leptospira</taxon>
    </lineage>
</organism>
<name>A0ABS2UHW7_9LEPT</name>
<comment type="caution">
    <text evidence="1">The sequence shown here is derived from an EMBL/GenBank/DDBJ whole genome shotgun (WGS) entry which is preliminary data.</text>
</comment>